<sequence length="166" mass="17310">TIHGYNVIANNTNFLFSTKDAQVEGDISRGVDLKEAGGGEAEWVEWPGGGSALESAVALLKDSWAEQDGVRSGDVRSDHVQSGNVQSDHVQSSDVQSGHVHHFGSGDHGGESPNEQAPQQEGAQRNGGGGDGGGDGGGQDDRSKLFNLAMELKDGSNNRKKTSIKA</sequence>
<protein>
    <submittedName>
        <fullName evidence="2">Uncharacterized protein</fullName>
    </submittedName>
</protein>
<evidence type="ECO:0000313" key="3">
    <source>
        <dbReference type="Proteomes" id="UP000006319"/>
    </source>
</evidence>
<gene>
    <name evidence="2" type="ORF">PCYB_003860</name>
</gene>
<dbReference type="VEuPathDB" id="PlasmoDB:PCYB_003860"/>
<feature type="compositionally biased region" description="Low complexity" evidence="1">
    <location>
        <begin position="85"/>
        <end position="97"/>
    </location>
</feature>
<name>K6VJP6_PLACD</name>
<dbReference type="GeneID" id="14696179"/>
<reference evidence="2 3" key="1">
    <citation type="journal article" date="2012" name="Nat. Genet.">
        <title>Plasmodium cynomolgi genome sequences provide insight into Plasmodium vivax and the monkey malaria clade.</title>
        <authorList>
            <person name="Tachibana S."/>
            <person name="Sullivan S.A."/>
            <person name="Kawai S."/>
            <person name="Nakamura S."/>
            <person name="Kim H.R."/>
            <person name="Goto N."/>
            <person name="Arisue N."/>
            <person name="Palacpac N.M.Q."/>
            <person name="Honma H."/>
            <person name="Yagi M."/>
            <person name="Tougan T."/>
            <person name="Katakai Y."/>
            <person name="Kaneko O."/>
            <person name="Mita T."/>
            <person name="Kita K."/>
            <person name="Yasutomi Y."/>
            <person name="Sutton P.L."/>
            <person name="Shakhbatyan R."/>
            <person name="Horii T."/>
            <person name="Yasunaga T."/>
            <person name="Barnwell J.W."/>
            <person name="Escalante A.A."/>
            <person name="Carlton J.M."/>
            <person name="Tanabe K."/>
        </authorList>
    </citation>
    <scope>NUCLEOTIDE SEQUENCE [LARGE SCALE GENOMIC DNA]</scope>
    <source>
        <strain evidence="2 3">B</strain>
    </source>
</reference>
<feature type="region of interest" description="Disordered" evidence="1">
    <location>
        <begin position="68"/>
        <end position="166"/>
    </location>
</feature>
<dbReference type="KEGG" id="pcy:PCYB_003860"/>
<feature type="compositionally biased region" description="Polar residues" evidence="1">
    <location>
        <begin position="113"/>
        <end position="123"/>
    </location>
</feature>
<dbReference type="AlphaFoldDB" id="K6VJP6"/>
<dbReference type="Proteomes" id="UP000006319">
    <property type="component" value="Unassembled WGS sequence"/>
</dbReference>
<organism evidence="2 3">
    <name type="scientific">Plasmodium cynomolgi (strain B)</name>
    <dbReference type="NCBI Taxonomy" id="1120755"/>
    <lineage>
        <taxon>Eukaryota</taxon>
        <taxon>Sar</taxon>
        <taxon>Alveolata</taxon>
        <taxon>Apicomplexa</taxon>
        <taxon>Aconoidasida</taxon>
        <taxon>Haemosporida</taxon>
        <taxon>Plasmodiidae</taxon>
        <taxon>Plasmodium</taxon>
        <taxon>Plasmodium (Plasmodium)</taxon>
    </lineage>
</organism>
<proteinExistence type="predicted"/>
<feature type="compositionally biased region" description="Gly residues" evidence="1">
    <location>
        <begin position="125"/>
        <end position="137"/>
    </location>
</feature>
<evidence type="ECO:0000313" key="2">
    <source>
        <dbReference type="EMBL" id="GAB69637.1"/>
    </source>
</evidence>
<dbReference type="EMBL" id="DF157475">
    <property type="protein sequence ID" value="GAB69637.1"/>
    <property type="molecule type" value="Genomic_DNA"/>
</dbReference>
<keyword evidence="3" id="KW-1185">Reference proteome</keyword>
<feature type="compositionally biased region" description="Basic and acidic residues" evidence="1">
    <location>
        <begin position="68"/>
        <end position="79"/>
    </location>
</feature>
<dbReference type="RefSeq" id="XP_004227855.1">
    <property type="nucleotide sequence ID" value="XM_004227807.1"/>
</dbReference>
<feature type="non-terminal residue" evidence="2">
    <location>
        <position position="1"/>
    </location>
</feature>
<evidence type="ECO:0000256" key="1">
    <source>
        <dbReference type="SAM" id="MobiDB-lite"/>
    </source>
</evidence>
<accession>K6VJP6</accession>